<gene>
    <name evidence="1" type="ORF">PISMIDRAFT_156603</name>
</gene>
<sequence length="69" mass="7568">MSAVTRLVGIWVAGSRVELIKEINVFIFSGIFFQPKVDRNHRALSGIRWQNPLAEAGRGSDRLSGGSVV</sequence>
<proteinExistence type="predicted"/>
<name>A0A0C9YRI8_9AGAM</name>
<organism evidence="1 2">
    <name type="scientific">Pisolithus microcarpus 441</name>
    <dbReference type="NCBI Taxonomy" id="765257"/>
    <lineage>
        <taxon>Eukaryota</taxon>
        <taxon>Fungi</taxon>
        <taxon>Dikarya</taxon>
        <taxon>Basidiomycota</taxon>
        <taxon>Agaricomycotina</taxon>
        <taxon>Agaricomycetes</taxon>
        <taxon>Agaricomycetidae</taxon>
        <taxon>Boletales</taxon>
        <taxon>Sclerodermatineae</taxon>
        <taxon>Pisolithaceae</taxon>
        <taxon>Pisolithus</taxon>
    </lineage>
</organism>
<dbReference type="AlphaFoldDB" id="A0A0C9YRI8"/>
<reference evidence="2" key="2">
    <citation type="submission" date="2015-01" db="EMBL/GenBank/DDBJ databases">
        <title>Evolutionary Origins and Diversification of the Mycorrhizal Mutualists.</title>
        <authorList>
            <consortium name="DOE Joint Genome Institute"/>
            <consortium name="Mycorrhizal Genomics Consortium"/>
            <person name="Kohler A."/>
            <person name="Kuo A."/>
            <person name="Nagy L.G."/>
            <person name="Floudas D."/>
            <person name="Copeland A."/>
            <person name="Barry K.W."/>
            <person name="Cichocki N."/>
            <person name="Veneault-Fourrey C."/>
            <person name="LaButti K."/>
            <person name="Lindquist E.A."/>
            <person name="Lipzen A."/>
            <person name="Lundell T."/>
            <person name="Morin E."/>
            <person name="Murat C."/>
            <person name="Riley R."/>
            <person name="Ohm R."/>
            <person name="Sun H."/>
            <person name="Tunlid A."/>
            <person name="Henrissat B."/>
            <person name="Grigoriev I.V."/>
            <person name="Hibbett D.S."/>
            <person name="Martin F."/>
        </authorList>
    </citation>
    <scope>NUCLEOTIDE SEQUENCE [LARGE SCALE GENOMIC DNA]</scope>
    <source>
        <strain evidence="2">441</strain>
    </source>
</reference>
<dbReference type="HOGENOM" id="CLU_2776862_0_0_1"/>
<keyword evidence="2" id="KW-1185">Reference proteome</keyword>
<protein>
    <submittedName>
        <fullName evidence="1">Uncharacterized protein</fullName>
    </submittedName>
</protein>
<dbReference type="EMBL" id="KN833787">
    <property type="protein sequence ID" value="KIK19271.1"/>
    <property type="molecule type" value="Genomic_DNA"/>
</dbReference>
<reference evidence="1 2" key="1">
    <citation type="submission" date="2014-04" db="EMBL/GenBank/DDBJ databases">
        <authorList>
            <consortium name="DOE Joint Genome Institute"/>
            <person name="Kuo A."/>
            <person name="Kohler A."/>
            <person name="Costa M.D."/>
            <person name="Nagy L.G."/>
            <person name="Floudas D."/>
            <person name="Copeland A."/>
            <person name="Barry K.W."/>
            <person name="Cichocki N."/>
            <person name="Veneault-Fourrey C."/>
            <person name="LaButti K."/>
            <person name="Lindquist E.A."/>
            <person name="Lipzen A."/>
            <person name="Lundell T."/>
            <person name="Morin E."/>
            <person name="Murat C."/>
            <person name="Sun H."/>
            <person name="Tunlid A."/>
            <person name="Henrissat B."/>
            <person name="Grigoriev I.V."/>
            <person name="Hibbett D.S."/>
            <person name="Martin F."/>
            <person name="Nordberg H.P."/>
            <person name="Cantor M.N."/>
            <person name="Hua S.X."/>
        </authorList>
    </citation>
    <scope>NUCLEOTIDE SEQUENCE [LARGE SCALE GENOMIC DNA]</scope>
    <source>
        <strain evidence="1 2">441</strain>
    </source>
</reference>
<accession>A0A0C9YRI8</accession>
<dbReference type="Proteomes" id="UP000054018">
    <property type="component" value="Unassembled WGS sequence"/>
</dbReference>
<evidence type="ECO:0000313" key="1">
    <source>
        <dbReference type="EMBL" id="KIK19271.1"/>
    </source>
</evidence>
<evidence type="ECO:0000313" key="2">
    <source>
        <dbReference type="Proteomes" id="UP000054018"/>
    </source>
</evidence>